<accession>A0A840AN07</accession>
<dbReference type="Proteomes" id="UP000553963">
    <property type="component" value="Unassembled WGS sequence"/>
</dbReference>
<sequence length="223" mass="23903">MNGREAVLSRVRQSLGVTGKEESRRREVAERLADVPRGVIPARGQLPDEERIALFMKQADKALATIERVPSAELVPEAIAMYLRSKNLPAELKRGEDPRLAALPWERAPQLAISTGPTGGRDLVGVSHAGAGVAETGTIVMLSGPENPSTLNFLPDYHIVVLSAGDITGDYETAFDKVRAQYGAGVMPRTVNFITGPSRSGDIEQKLLLGAHGPRSLHILVVG</sequence>
<evidence type="ECO:0000313" key="2">
    <source>
        <dbReference type="EMBL" id="MBB3930427.1"/>
    </source>
</evidence>
<protein>
    <submittedName>
        <fullName evidence="2">L-lactate dehydrogenase complex protein LldG</fullName>
    </submittedName>
</protein>
<dbReference type="EMBL" id="JACIDS010000002">
    <property type="protein sequence ID" value="MBB3930427.1"/>
    <property type="molecule type" value="Genomic_DNA"/>
</dbReference>
<feature type="domain" description="LUD" evidence="1">
    <location>
        <begin position="56"/>
        <end position="222"/>
    </location>
</feature>
<dbReference type="InterPro" id="IPR024185">
    <property type="entry name" value="FTHF_cligase-like_sf"/>
</dbReference>
<organism evidence="2 3">
    <name type="scientific">Kaistia hirudinis</name>
    <dbReference type="NCBI Taxonomy" id="1293440"/>
    <lineage>
        <taxon>Bacteria</taxon>
        <taxon>Pseudomonadati</taxon>
        <taxon>Pseudomonadota</taxon>
        <taxon>Alphaproteobacteria</taxon>
        <taxon>Hyphomicrobiales</taxon>
        <taxon>Kaistiaceae</taxon>
        <taxon>Kaistia</taxon>
    </lineage>
</organism>
<gene>
    <name evidence="2" type="ORF">GGR25_001466</name>
</gene>
<proteinExistence type="predicted"/>
<dbReference type="RefSeq" id="WP_183398086.1">
    <property type="nucleotide sequence ID" value="NZ_JACIDS010000002.1"/>
</dbReference>
<dbReference type="Pfam" id="PF02589">
    <property type="entry name" value="LUD_dom"/>
    <property type="match status" value="1"/>
</dbReference>
<dbReference type="InterPro" id="IPR037171">
    <property type="entry name" value="NagB/RpiA_transferase-like"/>
</dbReference>
<evidence type="ECO:0000313" key="3">
    <source>
        <dbReference type="Proteomes" id="UP000553963"/>
    </source>
</evidence>
<dbReference type="Gene3D" id="3.40.50.10420">
    <property type="entry name" value="NagB/RpiA/CoA transferase-like"/>
    <property type="match status" value="1"/>
</dbReference>
<keyword evidence="3" id="KW-1185">Reference proteome</keyword>
<name>A0A840AN07_9HYPH</name>
<evidence type="ECO:0000259" key="1">
    <source>
        <dbReference type="Pfam" id="PF02589"/>
    </source>
</evidence>
<dbReference type="PANTHER" id="PTHR43682">
    <property type="entry name" value="LACTATE UTILIZATION PROTEIN C"/>
    <property type="match status" value="1"/>
</dbReference>
<dbReference type="SUPFAM" id="SSF100950">
    <property type="entry name" value="NagB/RpiA/CoA transferase-like"/>
    <property type="match status" value="1"/>
</dbReference>
<reference evidence="2 3" key="1">
    <citation type="submission" date="2020-08" db="EMBL/GenBank/DDBJ databases">
        <title>Genomic Encyclopedia of Type Strains, Phase IV (KMG-IV): sequencing the most valuable type-strain genomes for metagenomic binning, comparative biology and taxonomic classification.</title>
        <authorList>
            <person name="Goeker M."/>
        </authorList>
    </citation>
    <scope>NUCLEOTIDE SEQUENCE [LARGE SCALE GENOMIC DNA]</scope>
    <source>
        <strain evidence="2 3">DSM 25966</strain>
    </source>
</reference>
<dbReference type="AlphaFoldDB" id="A0A840AN07"/>
<dbReference type="InterPro" id="IPR003741">
    <property type="entry name" value="LUD_dom"/>
</dbReference>
<comment type="caution">
    <text evidence="2">The sequence shown here is derived from an EMBL/GenBank/DDBJ whole genome shotgun (WGS) entry which is preliminary data.</text>
</comment>
<dbReference type="PANTHER" id="PTHR43682:SF1">
    <property type="entry name" value="LACTATE UTILIZATION PROTEIN C"/>
    <property type="match status" value="1"/>
</dbReference>